<protein>
    <submittedName>
        <fullName evidence="2">Uncharacterized protein</fullName>
    </submittedName>
</protein>
<dbReference type="VEuPathDB" id="PlasmoDB:PKNOH_S07438100"/>
<comment type="caution">
    <text evidence="2">The sequence shown here is derived from an EMBL/GenBank/DDBJ whole genome shotgun (WGS) entry which is preliminary data.</text>
</comment>
<organism evidence="2 3">
    <name type="scientific">Plasmodium knowlesi</name>
    <dbReference type="NCBI Taxonomy" id="5850"/>
    <lineage>
        <taxon>Eukaryota</taxon>
        <taxon>Sar</taxon>
        <taxon>Alveolata</taxon>
        <taxon>Apicomplexa</taxon>
        <taxon>Aconoidasida</taxon>
        <taxon>Haemosporida</taxon>
        <taxon>Plasmodiidae</taxon>
        <taxon>Plasmodium</taxon>
        <taxon>Plasmodium (Plasmodium)</taxon>
    </lineage>
</organism>
<dbReference type="VEuPathDB" id="PlasmoDB:PKA1H_100005600"/>
<keyword evidence="1" id="KW-0472">Membrane</keyword>
<evidence type="ECO:0000256" key="1">
    <source>
        <dbReference type="SAM" id="Phobius"/>
    </source>
</evidence>
<feature type="transmembrane region" description="Helical" evidence="1">
    <location>
        <begin position="247"/>
        <end position="269"/>
    </location>
</feature>
<proteinExistence type="predicted"/>
<dbReference type="AlphaFoldDB" id="A0A1Y3DV59"/>
<dbReference type="EMBL" id="NETL01000021">
    <property type="protein sequence ID" value="OTN67176.1"/>
    <property type="molecule type" value="Genomic_DNA"/>
</dbReference>
<gene>
    <name evidence="2" type="ORF">PKNOH_S07438100</name>
</gene>
<keyword evidence="1" id="KW-1133">Transmembrane helix</keyword>
<evidence type="ECO:0000313" key="3">
    <source>
        <dbReference type="Proteomes" id="UP000195012"/>
    </source>
</evidence>
<reference evidence="2 3" key="1">
    <citation type="submission" date="2017-05" db="EMBL/GenBank/DDBJ databases">
        <title>PacBio assembly of a Plasmodium knowlesi genome sequence with Hi-C correction and manual annotation of the SICAvar gene family.</title>
        <authorList>
            <person name="Lapp S.A."/>
            <person name="Geraldo J.A."/>
            <person name="Chien J.-T."/>
            <person name="Ay F."/>
            <person name="Pakala S.B."/>
            <person name="Batugedara G."/>
            <person name="Humphrey J.C."/>
            <person name="Debarry J.D."/>
            <person name="Le Roch K.G."/>
            <person name="Galinski M.R."/>
            <person name="Kissinger J.C."/>
        </authorList>
    </citation>
    <scope>NUCLEOTIDE SEQUENCE [LARGE SCALE GENOMIC DNA]</scope>
    <source>
        <strain evidence="3">Malayan Strain Pk1 (A+)</strain>
    </source>
</reference>
<accession>A0A1Y3DV59</accession>
<dbReference type="Proteomes" id="UP000195012">
    <property type="component" value="Unassembled WGS sequence"/>
</dbReference>
<feature type="transmembrane region" description="Helical" evidence="1">
    <location>
        <begin position="275"/>
        <end position="295"/>
    </location>
</feature>
<sequence length="300" mass="34793">MAPFFFIKTSTLIFAYLLLWYQTNYHHQVSALSTLNDNYATSMESLFTKMQKTRFPHYSDDLSTNYDTSVESLFTKMQKTRFPHYSDDLSTNYDTSMESLFPQMRDVHHDDHDYFHHNGRYDHHDDGYGGHNDSMSTLSSSVDTIFKKEGIRTNYNASYKAPHKTLYETLHKVPYKAPHEFSYRAPHEFSYKASREVPFRAPHKTLFDAPHMARYGRMKIRPRGFFNKLLYNIEKIKRTGALLSPKVIRISLLYILALFCIGLIVVLSIGPQAPFAWTTCGIAISVFIACIYSSVRIGIK</sequence>
<name>A0A1Y3DV59_PLAKN</name>
<evidence type="ECO:0000313" key="2">
    <source>
        <dbReference type="EMBL" id="OTN67176.1"/>
    </source>
</evidence>
<keyword evidence="1" id="KW-0812">Transmembrane</keyword>
<dbReference type="VEuPathDB" id="PlasmoDB:PKNH_1000500"/>